<dbReference type="RefSeq" id="WP_169625221.1">
    <property type="nucleotide sequence ID" value="NZ_JABBNT010000003.1"/>
</dbReference>
<dbReference type="InterPro" id="IPR013525">
    <property type="entry name" value="ABC2_TM"/>
</dbReference>
<dbReference type="PIRSF" id="PIRSF006648">
    <property type="entry name" value="DrrB"/>
    <property type="match status" value="1"/>
</dbReference>
<feature type="transmembrane region" description="Helical" evidence="5">
    <location>
        <begin position="132"/>
        <end position="154"/>
    </location>
</feature>
<dbReference type="GO" id="GO:0043190">
    <property type="term" value="C:ATP-binding cassette (ABC) transporter complex"/>
    <property type="evidence" value="ECO:0007669"/>
    <property type="project" value="InterPro"/>
</dbReference>
<protein>
    <recommendedName>
        <fullName evidence="5">Transport permease protein</fullName>
    </recommendedName>
</protein>
<evidence type="ECO:0000256" key="2">
    <source>
        <dbReference type="ARBA" id="ARBA00022692"/>
    </source>
</evidence>
<keyword evidence="5" id="KW-0813">Transport</keyword>
<feature type="domain" description="ABC transmembrane type-2" evidence="6">
    <location>
        <begin position="45"/>
        <end position="275"/>
    </location>
</feature>
<feature type="transmembrane region" description="Helical" evidence="5">
    <location>
        <begin position="80"/>
        <end position="98"/>
    </location>
</feature>
<sequence>MTDRAADDRPRAFATKGAPQIRIFRLGNVLGMISLMRREALREYRWFGMAVVGPAIQAILFAAVFTLAAGDALARTGVDFMAFIGAGLVISAVMQRGLETTGYSLMFDKLESDGLNDVLSAPLNTLEILTAYLVNGIVVSLIIGIGIWLCLFLFGLGLPQHPLATLFFMALAAGIFSLGGIIGAVFSAKWDSFAGKETFIVAPVLFLSGTFFPITAVPDGLWRTIFQANPIYYLVDGFRWAALGYGDTDPLTSAGIGLVVFAIVLAVAARLLSTGYRIKP</sequence>
<dbReference type="PRINTS" id="PR00164">
    <property type="entry name" value="ABC2TRNSPORT"/>
</dbReference>
<dbReference type="PANTHER" id="PTHR43332:SF1">
    <property type="entry name" value="TRANSPORT PERMEASE PROTEIN"/>
    <property type="match status" value="1"/>
</dbReference>
<dbReference type="Proteomes" id="UP000539372">
    <property type="component" value="Unassembled WGS sequence"/>
</dbReference>
<reference evidence="7 8" key="1">
    <citation type="submission" date="2020-04" db="EMBL/GenBank/DDBJ databases">
        <title>Rhodospirillaceae bacterium KN72 isolated from deep sea.</title>
        <authorList>
            <person name="Zhang D.-C."/>
        </authorList>
    </citation>
    <scope>NUCLEOTIDE SEQUENCE [LARGE SCALE GENOMIC DNA]</scope>
    <source>
        <strain evidence="7 8">KN72</strain>
    </source>
</reference>
<feature type="transmembrane region" description="Helical" evidence="5">
    <location>
        <begin position="198"/>
        <end position="217"/>
    </location>
</feature>
<dbReference type="GO" id="GO:0140359">
    <property type="term" value="F:ABC-type transporter activity"/>
    <property type="evidence" value="ECO:0007669"/>
    <property type="project" value="InterPro"/>
</dbReference>
<dbReference type="PROSITE" id="PS51012">
    <property type="entry name" value="ABC_TM2"/>
    <property type="match status" value="1"/>
</dbReference>
<accession>A0A7Y0E071</accession>
<dbReference type="InterPro" id="IPR047817">
    <property type="entry name" value="ABC2_TM_bact-type"/>
</dbReference>
<dbReference type="Pfam" id="PF01061">
    <property type="entry name" value="ABC2_membrane"/>
    <property type="match status" value="1"/>
</dbReference>
<evidence type="ECO:0000256" key="3">
    <source>
        <dbReference type="ARBA" id="ARBA00022989"/>
    </source>
</evidence>
<feature type="transmembrane region" description="Helical" evidence="5">
    <location>
        <begin position="46"/>
        <end position="68"/>
    </location>
</feature>
<gene>
    <name evidence="7" type="ORF">HH303_10105</name>
</gene>
<keyword evidence="5" id="KW-1003">Cell membrane</keyword>
<evidence type="ECO:0000256" key="1">
    <source>
        <dbReference type="ARBA" id="ARBA00004141"/>
    </source>
</evidence>
<organism evidence="7 8">
    <name type="scientific">Pacificispira spongiicola</name>
    <dbReference type="NCBI Taxonomy" id="2729598"/>
    <lineage>
        <taxon>Bacteria</taxon>
        <taxon>Pseudomonadati</taxon>
        <taxon>Pseudomonadota</taxon>
        <taxon>Alphaproteobacteria</taxon>
        <taxon>Rhodospirillales</taxon>
        <taxon>Rhodospirillaceae</taxon>
        <taxon>Pacificispira</taxon>
    </lineage>
</organism>
<dbReference type="InterPro" id="IPR052522">
    <property type="entry name" value="ABC-2_transport_permease"/>
</dbReference>
<dbReference type="EMBL" id="JABBNT010000003">
    <property type="protein sequence ID" value="NMM44830.1"/>
    <property type="molecule type" value="Genomic_DNA"/>
</dbReference>
<proteinExistence type="inferred from homology"/>
<dbReference type="InterPro" id="IPR000412">
    <property type="entry name" value="ABC_2_transport"/>
</dbReference>
<feature type="transmembrane region" description="Helical" evidence="5">
    <location>
        <begin position="166"/>
        <end position="186"/>
    </location>
</feature>
<name>A0A7Y0E071_9PROT</name>
<keyword evidence="2 5" id="KW-0812">Transmembrane</keyword>
<feature type="transmembrane region" description="Helical" evidence="5">
    <location>
        <begin position="251"/>
        <end position="272"/>
    </location>
</feature>
<evidence type="ECO:0000313" key="7">
    <source>
        <dbReference type="EMBL" id="NMM44830.1"/>
    </source>
</evidence>
<keyword evidence="8" id="KW-1185">Reference proteome</keyword>
<dbReference type="PANTHER" id="PTHR43332">
    <property type="entry name" value="INNER MEMBRANE TRANSPORT PERMEASE YADH-RELATED"/>
    <property type="match status" value="1"/>
</dbReference>
<evidence type="ECO:0000313" key="8">
    <source>
        <dbReference type="Proteomes" id="UP000539372"/>
    </source>
</evidence>
<comment type="subcellular location">
    <subcellularLocation>
        <location evidence="5">Cell inner membrane</location>
        <topology evidence="5">Multi-pass membrane protein</topology>
    </subcellularLocation>
    <subcellularLocation>
        <location evidence="1">Membrane</location>
        <topology evidence="1">Multi-pass membrane protein</topology>
    </subcellularLocation>
</comment>
<comment type="caution">
    <text evidence="7">The sequence shown here is derived from an EMBL/GenBank/DDBJ whole genome shotgun (WGS) entry which is preliminary data.</text>
</comment>
<evidence type="ECO:0000259" key="6">
    <source>
        <dbReference type="PROSITE" id="PS51012"/>
    </source>
</evidence>
<comment type="similarity">
    <text evidence="5">Belongs to the ABC-2 integral membrane protein family.</text>
</comment>
<keyword evidence="4 5" id="KW-0472">Membrane</keyword>
<keyword evidence="3 5" id="KW-1133">Transmembrane helix</keyword>
<dbReference type="AlphaFoldDB" id="A0A7Y0E071"/>
<evidence type="ECO:0000256" key="5">
    <source>
        <dbReference type="RuleBase" id="RU361157"/>
    </source>
</evidence>
<evidence type="ECO:0000256" key="4">
    <source>
        <dbReference type="ARBA" id="ARBA00023136"/>
    </source>
</evidence>